<evidence type="ECO:0000313" key="8">
    <source>
        <dbReference type="Proteomes" id="UP001595696"/>
    </source>
</evidence>
<reference evidence="8" key="1">
    <citation type="journal article" date="2019" name="Int. J. Syst. Evol. Microbiol.">
        <title>The Global Catalogue of Microorganisms (GCM) 10K type strain sequencing project: providing services to taxonomists for standard genome sequencing and annotation.</title>
        <authorList>
            <consortium name="The Broad Institute Genomics Platform"/>
            <consortium name="The Broad Institute Genome Sequencing Center for Infectious Disease"/>
            <person name="Wu L."/>
            <person name="Ma J."/>
        </authorList>
    </citation>
    <scope>NUCLEOTIDE SEQUENCE [LARGE SCALE GENOMIC DNA]</scope>
    <source>
        <strain evidence="8">CGMCC 4.7330</strain>
    </source>
</reference>
<keyword evidence="2 4" id="KW-0560">Oxidoreductase</keyword>
<evidence type="ECO:0000259" key="6">
    <source>
        <dbReference type="Pfam" id="PF02826"/>
    </source>
</evidence>
<dbReference type="SUPFAM" id="SSF51735">
    <property type="entry name" value="NAD(P)-binding Rossmann-fold domains"/>
    <property type="match status" value="1"/>
</dbReference>
<comment type="similarity">
    <text evidence="1 4">Belongs to the D-isomer specific 2-hydroxyacid dehydrogenase family.</text>
</comment>
<dbReference type="InterPro" id="IPR050857">
    <property type="entry name" value="D-2-hydroxyacid_DH"/>
</dbReference>
<dbReference type="RefSeq" id="WP_378611212.1">
    <property type="nucleotide sequence ID" value="NZ_JBHSAX010000005.1"/>
</dbReference>
<feature type="domain" description="D-isomer specific 2-hydroxyacid dehydrogenase catalytic" evidence="5">
    <location>
        <begin position="32"/>
        <end position="312"/>
    </location>
</feature>
<dbReference type="InterPro" id="IPR006140">
    <property type="entry name" value="D-isomer_DH_NAD-bd"/>
</dbReference>
<evidence type="ECO:0000256" key="4">
    <source>
        <dbReference type="RuleBase" id="RU003719"/>
    </source>
</evidence>
<dbReference type="PANTHER" id="PTHR42789">
    <property type="entry name" value="D-ISOMER SPECIFIC 2-HYDROXYACID DEHYDROGENASE FAMILY PROTEIN (AFU_ORTHOLOGUE AFUA_6G10090)"/>
    <property type="match status" value="1"/>
</dbReference>
<dbReference type="Proteomes" id="UP001595696">
    <property type="component" value="Unassembled WGS sequence"/>
</dbReference>
<evidence type="ECO:0000256" key="2">
    <source>
        <dbReference type="ARBA" id="ARBA00023002"/>
    </source>
</evidence>
<dbReference type="Pfam" id="PF02826">
    <property type="entry name" value="2-Hacid_dh_C"/>
    <property type="match status" value="1"/>
</dbReference>
<dbReference type="Pfam" id="PF00389">
    <property type="entry name" value="2-Hacid_dh"/>
    <property type="match status" value="1"/>
</dbReference>
<evidence type="ECO:0000259" key="5">
    <source>
        <dbReference type="Pfam" id="PF00389"/>
    </source>
</evidence>
<evidence type="ECO:0000313" key="7">
    <source>
        <dbReference type="EMBL" id="MFC3961458.1"/>
    </source>
</evidence>
<feature type="domain" description="D-isomer specific 2-hydroxyacid dehydrogenase NAD-binding" evidence="6">
    <location>
        <begin position="111"/>
        <end position="281"/>
    </location>
</feature>
<comment type="caution">
    <text evidence="7">The sequence shown here is derived from an EMBL/GenBank/DDBJ whole genome shotgun (WGS) entry which is preliminary data.</text>
</comment>
<keyword evidence="8" id="KW-1185">Reference proteome</keyword>
<dbReference type="SUPFAM" id="SSF52283">
    <property type="entry name" value="Formate/glycerate dehydrogenase catalytic domain-like"/>
    <property type="match status" value="1"/>
</dbReference>
<dbReference type="InterPro" id="IPR006139">
    <property type="entry name" value="D-isomer_2_OHA_DH_cat_dom"/>
</dbReference>
<dbReference type="CDD" id="cd12172">
    <property type="entry name" value="PGDH_like_2"/>
    <property type="match status" value="1"/>
</dbReference>
<dbReference type="InterPro" id="IPR036291">
    <property type="entry name" value="NAD(P)-bd_dom_sf"/>
</dbReference>
<name>A0ABV8DNN3_9NOCA</name>
<evidence type="ECO:0000256" key="1">
    <source>
        <dbReference type="ARBA" id="ARBA00005854"/>
    </source>
</evidence>
<organism evidence="7 8">
    <name type="scientific">Nocardia jiangsuensis</name>
    <dbReference type="NCBI Taxonomy" id="1691563"/>
    <lineage>
        <taxon>Bacteria</taxon>
        <taxon>Bacillati</taxon>
        <taxon>Actinomycetota</taxon>
        <taxon>Actinomycetes</taxon>
        <taxon>Mycobacteriales</taxon>
        <taxon>Nocardiaceae</taxon>
        <taxon>Nocardia</taxon>
    </lineage>
</organism>
<keyword evidence="3" id="KW-0520">NAD</keyword>
<protein>
    <submittedName>
        <fullName evidence="7">Phosphoglycerate dehydrogenase</fullName>
    </submittedName>
</protein>
<proteinExistence type="inferred from homology"/>
<sequence length="320" mass="33491">MAEVLVTTDYLRPGDEVDRLLTGHGHTAVYSPATGPRGRTEARALFGRAEAAIIAGEPVTAEMLDHAPRLKVIARSGVGYESIDLAAAARHGIRVCNTPGVNHDAVAEMTIALILATARHLPAVFDGVRAGGWPRRAGRELRGARLGIIGYGPGGRAVARLGHAFGMDVAVATAHPDPHHTHVDFADLDAVVTTADYLSLHCRPRAGTHHLIDRARLAAMKSGAVLINTARGSLVDHHALHDALSTGRLGAAALDVLDHEPLPADSPLRTLDNLVITSHLAGQTTQARLRAGLAAADAVLAVLAGREPAHPVGTTEPVRP</sequence>
<evidence type="ECO:0000256" key="3">
    <source>
        <dbReference type="ARBA" id="ARBA00023027"/>
    </source>
</evidence>
<dbReference type="InterPro" id="IPR029753">
    <property type="entry name" value="D-isomer_DH_CS"/>
</dbReference>
<dbReference type="PANTHER" id="PTHR42789:SF1">
    <property type="entry name" value="D-ISOMER SPECIFIC 2-HYDROXYACID DEHYDROGENASE FAMILY PROTEIN (AFU_ORTHOLOGUE AFUA_6G10090)"/>
    <property type="match status" value="1"/>
</dbReference>
<gene>
    <name evidence="7" type="ORF">ACFO0B_05580</name>
</gene>
<dbReference type="Gene3D" id="3.40.50.720">
    <property type="entry name" value="NAD(P)-binding Rossmann-like Domain"/>
    <property type="match status" value="2"/>
</dbReference>
<dbReference type="EMBL" id="JBHSAX010000005">
    <property type="protein sequence ID" value="MFC3961458.1"/>
    <property type="molecule type" value="Genomic_DNA"/>
</dbReference>
<accession>A0ABV8DNN3</accession>
<dbReference type="PROSITE" id="PS00671">
    <property type="entry name" value="D_2_HYDROXYACID_DH_3"/>
    <property type="match status" value="1"/>
</dbReference>